<feature type="region of interest" description="Disordered" evidence="1">
    <location>
        <begin position="1"/>
        <end position="42"/>
    </location>
</feature>
<proteinExistence type="predicted"/>
<dbReference type="Proteomes" id="UP000030760">
    <property type="component" value="Unassembled WGS sequence"/>
</dbReference>
<evidence type="ECO:0000313" key="3">
    <source>
        <dbReference type="Proteomes" id="UP000030760"/>
    </source>
</evidence>
<dbReference type="AlphaFoldDB" id="M3EBX1"/>
<dbReference type="EMBL" id="KB405089">
    <property type="protein sequence ID" value="EMF53671.1"/>
    <property type="molecule type" value="Genomic_DNA"/>
</dbReference>
<evidence type="ECO:0000256" key="1">
    <source>
        <dbReference type="SAM" id="MobiDB-lite"/>
    </source>
</evidence>
<feature type="compositionally biased region" description="Polar residues" evidence="1">
    <location>
        <begin position="1"/>
        <end position="29"/>
    </location>
</feature>
<protein>
    <submittedName>
        <fullName evidence="2">Uncharacterized protein</fullName>
    </submittedName>
</protein>
<accession>M3EBX1</accession>
<gene>
    <name evidence="2" type="ORF">SBD_5215</name>
</gene>
<sequence length="42" mass="4302">MPGTTHTPPRSDSPAGNSGQRGATSSTDTGSHRRPSNEPITP</sequence>
<organism evidence="2 3">
    <name type="scientific">Streptomyces bottropensis ATCC 25435</name>
    <dbReference type="NCBI Taxonomy" id="1054862"/>
    <lineage>
        <taxon>Bacteria</taxon>
        <taxon>Bacillati</taxon>
        <taxon>Actinomycetota</taxon>
        <taxon>Actinomycetes</taxon>
        <taxon>Kitasatosporales</taxon>
        <taxon>Streptomycetaceae</taxon>
        <taxon>Streptomyces</taxon>
    </lineage>
</organism>
<evidence type="ECO:0000313" key="2">
    <source>
        <dbReference type="EMBL" id="EMF53671.1"/>
    </source>
</evidence>
<name>M3EBX1_9ACTN</name>
<reference evidence="3" key="1">
    <citation type="journal article" date="2013" name="Genome Announc.">
        <title>Draft Genome Sequence of Streptomyces bottropensis ATCC 25435, a Bottromycin-Producing Actinomycete.</title>
        <authorList>
            <person name="Zhang H."/>
            <person name="Zhou W."/>
            <person name="Zhuang Y."/>
            <person name="Liang X."/>
            <person name="Liu T."/>
        </authorList>
    </citation>
    <scope>NUCLEOTIDE SEQUENCE [LARGE SCALE GENOMIC DNA]</scope>
    <source>
        <strain evidence="3">ATCC 25435</strain>
    </source>
</reference>